<feature type="transmembrane region" description="Helical" evidence="6">
    <location>
        <begin position="257"/>
        <end position="279"/>
    </location>
</feature>
<accession>A0A7C2V2A4</accession>
<feature type="transmembrane region" description="Helical" evidence="6">
    <location>
        <begin position="104"/>
        <end position="126"/>
    </location>
</feature>
<dbReference type="PANTHER" id="PTHR39087">
    <property type="entry name" value="UPF0104 MEMBRANE PROTEIN MJ1595"/>
    <property type="match status" value="1"/>
</dbReference>
<dbReference type="GO" id="GO:0005886">
    <property type="term" value="C:plasma membrane"/>
    <property type="evidence" value="ECO:0007669"/>
    <property type="project" value="UniProtKB-SubCell"/>
</dbReference>
<evidence type="ECO:0000256" key="3">
    <source>
        <dbReference type="ARBA" id="ARBA00022692"/>
    </source>
</evidence>
<keyword evidence="3 6" id="KW-0812">Transmembrane</keyword>
<gene>
    <name evidence="7" type="ORF">ENO47_00155</name>
</gene>
<evidence type="ECO:0000256" key="1">
    <source>
        <dbReference type="ARBA" id="ARBA00004651"/>
    </source>
</evidence>
<feature type="transmembrane region" description="Helical" evidence="6">
    <location>
        <begin position="133"/>
        <end position="156"/>
    </location>
</feature>
<dbReference type="NCBIfam" id="TIGR00374">
    <property type="entry name" value="flippase-like domain"/>
    <property type="match status" value="1"/>
</dbReference>
<dbReference type="EMBL" id="DSFP01000003">
    <property type="protein sequence ID" value="HEW45080.1"/>
    <property type="molecule type" value="Genomic_DNA"/>
</dbReference>
<comment type="caution">
    <text evidence="7">The sequence shown here is derived from an EMBL/GenBank/DDBJ whole genome shotgun (WGS) entry which is preliminary data.</text>
</comment>
<evidence type="ECO:0000256" key="2">
    <source>
        <dbReference type="ARBA" id="ARBA00022475"/>
    </source>
</evidence>
<comment type="subcellular location">
    <subcellularLocation>
        <location evidence="1">Cell membrane</location>
        <topology evidence="1">Multi-pass membrane protein</topology>
    </subcellularLocation>
</comment>
<evidence type="ECO:0000256" key="6">
    <source>
        <dbReference type="SAM" id="Phobius"/>
    </source>
</evidence>
<protein>
    <submittedName>
        <fullName evidence="7">Flippase-like domain-containing protein</fullName>
    </submittedName>
</protein>
<dbReference type="AlphaFoldDB" id="A0A7C2V2A4"/>
<dbReference type="Pfam" id="PF03706">
    <property type="entry name" value="LPG_synthase_TM"/>
    <property type="match status" value="1"/>
</dbReference>
<evidence type="ECO:0000256" key="4">
    <source>
        <dbReference type="ARBA" id="ARBA00022989"/>
    </source>
</evidence>
<reference evidence="7" key="1">
    <citation type="journal article" date="2020" name="mSystems">
        <title>Genome- and Community-Level Interaction Insights into Carbon Utilization and Element Cycling Functions of Hydrothermarchaeota in Hydrothermal Sediment.</title>
        <authorList>
            <person name="Zhou Z."/>
            <person name="Liu Y."/>
            <person name="Xu W."/>
            <person name="Pan J."/>
            <person name="Luo Z.H."/>
            <person name="Li M."/>
        </authorList>
    </citation>
    <scope>NUCLEOTIDE SEQUENCE [LARGE SCALE GENOMIC DNA]</scope>
    <source>
        <strain evidence="7">SpSt-132</strain>
    </source>
</reference>
<keyword evidence="5 6" id="KW-0472">Membrane</keyword>
<feature type="transmembrane region" description="Helical" evidence="6">
    <location>
        <begin position="66"/>
        <end position="84"/>
    </location>
</feature>
<feature type="transmembrane region" description="Helical" evidence="6">
    <location>
        <begin position="212"/>
        <end position="237"/>
    </location>
</feature>
<keyword evidence="4 6" id="KW-1133">Transmembrane helix</keyword>
<keyword evidence="2" id="KW-1003">Cell membrane</keyword>
<feature type="transmembrane region" description="Helical" evidence="6">
    <location>
        <begin position="36"/>
        <end position="54"/>
    </location>
</feature>
<feature type="transmembrane region" description="Helical" evidence="6">
    <location>
        <begin position="176"/>
        <end position="200"/>
    </location>
</feature>
<organism evidence="7">
    <name type="scientific">Hydrogenobacter sp</name>
    <dbReference type="NCBI Taxonomy" id="2152829"/>
    <lineage>
        <taxon>Bacteria</taxon>
        <taxon>Pseudomonadati</taxon>
        <taxon>Aquificota</taxon>
        <taxon>Aquificia</taxon>
        <taxon>Aquificales</taxon>
        <taxon>Aquificaceae</taxon>
        <taxon>Hydrogenobacter</taxon>
    </lineage>
</organism>
<dbReference type="PANTHER" id="PTHR39087:SF2">
    <property type="entry name" value="UPF0104 MEMBRANE PROTEIN MJ1595"/>
    <property type="match status" value="1"/>
</dbReference>
<evidence type="ECO:0000313" key="7">
    <source>
        <dbReference type="EMBL" id="HEW45080.1"/>
    </source>
</evidence>
<dbReference type="InterPro" id="IPR022791">
    <property type="entry name" value="L-PG_synthase/AglD"/>
</dbReference>
<proteinExistence type="predicted"/>
<name>A0A7C2V2A4_9AQUI</name>
<sequence>MKKLFPFAFTLLFLALLFYFIPIEDLLKSLQKINPLNLILAFLSYSLSQLFRTLRWKILIKDLPFFHLFLINSANIMFNNLLPARTGELSWFYYLKQLKVNLSLSLWTFFIGRLYDLFSLLFLLFLSLAFLKVIMLLPSLMLFIFALSLPWLYFIIPPFGKLKDLKVFIKNETSFKLVSMIFSLSLLSTTTKFVSLLLLLDLGHVSLYKSFLAFLGGELSSVLPIHSFMGFGTYELAFGLPLKVIGESLKEWLKLGFLFHNFLLISSLVWGVPSALILSTKRFLKHNQKT</sequence>
<evidence type="ECO:0000256" key="5">
    <source>
        <dbReference type="ARBA" id="ARBA00023136"/>
    </source>
</evidence>